<proteinExistence type="predicted"/>
<accession>A0A3B0SYE6</accession>
<dbReference type="SUPFAM" id="SSF53335">
    <property type="entry name" value="S-adenosyl-L-methionine-dependent methyltransferases"/>
    <property type="match status" value="1"/>
</dbReference>
<feature type="domain" description="Methyltransferase type 11" evidence="1">
    <location>
        <begin position="38"/>
        <end position="134"/>
    </location>
</feature>
<dbReference type="CDD" id="cd02440">
    <property type="entry name" value="AdoMet_MTases"/>
    <property type="match status" value="1"/>
</dbReference>
<gene>
    <name evidence="2" type="ORF">MNBD_ALPHA05-1842</name>
</gene>
<dbReference type="EMBL" id="UOEH01000569">
    <property type="protein sequence ID" value="VAW07232.1"/>
    <property type="molecule type" value="Genomic_DNA"/>
</dbReference>
<organism evidence="2">
    <name type="scientific">hydrothermal vent metagenome</name>
    <dbReference type="NCBI Taxonomy" id="652676"/>
    <lineage>
        <taxon>unclassified sequences</taxon>
        <taxon>metagenomes</taxon>
        <taxon>ecological metagenomes</taxon>
    </lineage>
</organism>
<keyword evidence="2" id="KW-0489">Methyltransferase</keyword>
<keyword evidence="2" id="KW-0808">Transferase</keyword>
<dbReference type="InterPro" id="IPR013216">
    <property type="entry name" value="Methyltransf_11"/>
</dbReference>
<dbReference type="PANTHER" id="PTHR45036:SF1">
    <property type="entry name" value="METHYLTRANSFERASE LIKE 7A"/>
    <property type="match status" value="1"/>
</dbReference>
<dbReference type="InterPro" id="IPR052356">
    <property type="entry name" value="Thiol_S-MT"/>
</dbReference>
<sequence>MGFYSNHIEPRLASAACGMKGIARERAKIVPEARGSVLEIGFGSGHNAPFYDHAKISHLYALEPNAGWRKLGAKRFNDLPFPVEWLELPGEEIPLADESVDTVLVTFALCTIPGVEKALTGMRRVLKPGGRLVFLEHGAAPDKRVRAWQDRLNGVWGAIGGGCNLNRHPDSLIGKAGFQIDKIEAGYIRGAPKFAGFISAGVASR</sequence>
<dbReference type="AlphaFoldDB" id="A0A3B0SYE6"/>
<reference evidence="2" key="1">
    <citation type="submission" date="2018-06" db="EMBL/GenBank/DDBJ databases">
        <authorList>
            <person name="Zhirakovskaya E."/>
        </authorList>
    </citation>
    <scope>NUCLEOTIDE SEQUENCE</scope>
</reference>
<name>A0A3B0SYE6_9ZZZZ</name>
<dbReference type="Gene3D" id="3.40.50.150">
    <property type="entry name" value="Vaccinia Virus protein VP39"/>
    <property type="match status" value="1"/>
</dbReference>
<evidence type="ECO:0000313" key="2">
    <source>
        <dbReference type="EMBL" id="VAW07232.1"/>
    </source>
</evidence>
<dbReference type="Pfam" id="PF08241">
    <property type="entry name" value="Methyltransf_11"/>
    <property type="match status" value="1"/>
</dbReference>
<dbReference type="GO" id="GO:0008757">
    <property type="term" value="F:S-adenosylmethionine-dependent methyltransferase activity"/>
    <property type="evidence" value="ECO:0007669"/>
    <property type="project" value="InterPro"/>
</dbReference>
<dbReference type="InterPro" id="IPR029063">
    <property type="entry name" value="SAM-dependent_MTases_sf"/>
</dbReference>
<dbReference type="PANTHER" id="PTHR45036">
    <property type="entry name" value="METHYLTRANSFERASE LIKE 7B"/>
    <property type="match status" value="1"/>
</dbReference>
<dbReference type="GO" id="GO:0032259">
    <property type="term" value="P:methylation"/>
    <property type="evidence" value="ECO:0007669"/>
    <property type="project" value="UniProtKB-KW"/>
</dbReference>
<protein>
    <submittedName>
        <fullName evidence="2">SAM-dependent methyltransferase PA0798 (UbiE paralog)</fullName>
    </submittedName>
</protein>
<evidence type="ECO:0000259" key="1">
    <source>
        <dbReference type="Pfam" id="PF08241"/>
    </source>
</evidence>